<gene>
    <name evidence="7" type="ORF">GJ744_005489</name>
</gene>
<feature type="compositionally biased region" description="Low complexity" evidence="6">
    <location>
        <begin position="1"/>
        <end position="17"/>
    </location>
</feature>
<dbReference type="InterPro" id="IPR009053">
    <property type="entry name" value="Prefoldin"/>
</dbReference>
<reference evidence="7" key="1">
    <citation type="submission" date="2020-02" db="EMBL/GenBank/DDBJ databases">
        <authorList>
            <person name="Palmer J.M."/>
        </authorList>
    </citation>
    <scope>NUCLEOTIDE SEQUENCE</scope>
    <source>
        <strain evidence="7">EPUS1.4</strain>
        <tissue evidence="7">Thallus</tissue>
    </source>
</reference>
<dbReference type="GO" id="GO:0006457">
    <property type="term" value="P:protein folding"/>
    <property type="evidence" value="ECO:0007669"/>
    <property type="project" value="UniProtKB-UniRule"/>
</dbReference>
<name>A0A8H7E137_9EURO</name>
<evidence type="ECO:0000256" key="4">
    <source>
        <dbReference type="PIRNR" id="PIRNR016396"/>
    </source>
</evidence>
<proteinExistence type="inferred from homology"/>
<dbReference type="PIRSF" id="PIRSF016396">
    <property type="entry name" value="Prefoldin_subunit_3"/>
    <property type="match status" value="1"/>
</dbReference>
<dbReference type="PANTHER" id="PTHR12409">
    <property type="entry name" value="PREFOLDIN SUBUNIT 3"/>
    <property type="match status" value="1"/>
</dbReference>
<comment type="subunit">
    <text evidence="2 4">Heterohexamer of two PFD-alpha type and four PFD-beta type subunits.</text>
</comment>
<dbReference type="Proteomes" id="UP000606974">
    <property type="component" value="Unassembled WGS sequence"/>
</dbReference>
<evidence type="ECO:0000256" key="5">
    <source>
        <dbReference type="SAM" id="Coils"/>
    </source>
</evidence>
<evidence type="ECO:0000256" key="6">
    <source>
        <dbReference type="SAM" id="MobiDB-lite"/>
    </source>
</evidence>
<dbReference type="InterPro" id="IPR016655">
    <property type="entry name" value="PFD3"/>
</dbReference>
<evidence type="ECO:0000313" key="8">
    <source>
        <dbReference type="Proteomes" id="UP000606974"/>
    </source>
</evidence>
<dbReference type="InterPro" id="IPR004127">
    <property type="entry name" value="Prefoldin_subunit_alpha"/>
</dbReference>
<dbReference type="Pfam" id="PF02996">
    <property type="entry name" value="Prefoldin"/>
    <property type="match status" value="1"/>
</dbReference>
<comment type="caution">
    <text evidence="7">The sequence shown here is derived from an EMBL/GenBank/DDBJ whole genome shotgun (WGS) entry which is preliminary data.</text>
</comment>
<comment type="function">
    <text evidence="4">Binds specifically to cytosolic chaperonin (c-CPN) and transfers target proteins to it. Binds to nascent polypeptide chain and promotes folding in an environment in which there are many competing pathways for nonnative proteins.</text>
</comment>
<evidence type="ECO:0000256" key="1">
    <source>
        <dbReference type="ARBA" id="ARBA00010048"/>
    </source>
</evidence>
<dbReference type="OrthoDB" id="6375174at2759"/>
<dbReference type="PANTHER" id="PTHR12409:SF0">
    <property type="entry name" value="PREFOLDIN SUBUNIT 3"/>
    <property type="match status" value="1"/>
</dbReference>
<sequence>MATEISKSSSFSAAEPSTNPRGIPTFPFMTSISSYVSSAADVEPTLRRFQEMIAKYQFMEANVSKRAAGLREKLPEMESTLSTVRFLRRRKAKLEEGDDDDDEEAVADLETTFSLNDTLYAKAKIAPREIEEVYLWLGANVMVAYPLAEAEEMLKGRVEKAEETLKACTEDMEFLRVQITTVEVATARVYNWDVVEKRKSKATGGKEGADGDEEGGKEEG</sequence>
<protein>
    <recommendedName>
        <fullName evidence="4">Prefoldin subunit 3</fullName>
    </recommendedName>
</protein>
<feature type="region of interest" description="Disordered" evidence="6">
    <location>
        <begin position="1"/>
        <end position="22"/>
    </location>
</feature>
<evidence type="ECO:0000256" key="2">
    <source>
        <dbReference type="ARBA" id="ARBA00011695"/>
    </source>
</evidence>
<dbReference type="AlphaFoldDB" id="A0A8H7E137"/>
<evidence type="ECO:0000256" key="3">
    <source>
        <dbReference type="ARBA" id="ARBA00023186"/>
    </source>
</evidence>
<evidence type="ECO:0000313" key="7">
    <source>
        <dbReference type="EMBL" id="KAF7502571.1"/>
    </source>
</evidence>
<dbReference type="EMBL" id="JAACFV010000238">
    <property type="protein sequence ID" value="KAF7502571.1"/>
    <property type="molecule type" value="Genomic_DNA"/>
</dbReference>
<keyword evidence="8" id="KW-1185">Reference proteome</keyword>
<feature type="coiled-coil region" evidence="5">
    <location>
        <begin position="151"/>
        <end position="178"/>
    </location>
</feature>
<dbReference type="Gene3D" id="1.10.287.370">
    <property type="match status" value="1"/>
</dbReference>
<dbReference type="FunFam" id="1.10.287.370:FF:000001">
    <property type="entry name" value="Prefoldin subunit 3"/>
    <property type="match status" value="1"/>
</dbReference>
<dbReference type="GO" id="GO:0005737">
    <property type="term" value="C:cytoplasm"/>
    <property type="evidence" value="ECO:0007669"/>
    <property type="project" value="UniProtKB-ARBA"/>
</dbReference>
<dbReference type="CDD" id="cd23156">
    <property type="entry name" value="Prefoldin_3"/>
    <property type="match status" value="1"/>
</dbReference>
<feature type="region of interest" description="Disordered" evidence="6">
    <location>
        <begin position="199"/>
        <end position="220"/>
    </location>
</feature>
<dbReference type="SUPFAM" id="SSF46579">
    <property type="entry name" value="Prefoldin"/>
    <property type="match status" value="1"/>
</dbReference>
<comment type="similarity">
    <text evidence="1 4">Belongs to the prefoldin subunit alpha family.</text>
</comment>
<dbReference type="GO" id="GO:0007021">
    <property type="term" value="P:tubulin complex assembly"/>
    <property type="evidence" value="ECO:0007669"/>
    <property type="project" value="TreeGrafter"/>
</dbReference>
<accession>A0A8H7E137</accession>
<dbReference type="GO" id="GO:0016272">
    <property type="term" value="C:prefoldin complex"/>
    <property type="evidence" value="ECO:0007669"/>
    <property type="project" value="UniProtKB-UniRule"/>
</dbReference>
<dbReference type="GO" id="GO:0007017">
    <property type="term" value="P:microtubule-based process"/>
    <property type="evidence" value="ECO:0007669"/>
    <property type="project" value="TreeGrafter"/>
</dbReference>
<keyword evidence="3 4" id="KW-0143">Chaperone</keyword>
<feature type="compositionally biased region" description="Acidic residues" evidence="6">
    <location>
        <begin position="210"/>
        <end position="220"/>
    </location>
</feature>
<organism evidence="7 8">
    <name type="scientific">Endocarpon pusillum</name>
    <dbReference type="NCBI Taxonomy" id="364733"/>
    <lineage>
        <taxon>Eukaryota</taxon>
        <taxon>Fungi</taxon>
        <taxon>Dikarya</taxon>
        <taxon>Ascomycota</taxon>
        <taxon>Pezizomycotina</taxon>
        <taxon>Eurotiomycetes</taxon>
        <taxon>Chaetothyriomycetidae</taxon>
        <taxon>Verrucariales</taxon>
        <taxon>Verrucariaceae</taxon>
        <taxon>Endocarpon</taxon>
    </lineage>
</organism>
<keyword evidence="5" id="KW-0175">Coiled coil</keyword>
<dbReference type="GO" id="GO:0015631">
    <property type="term" value="F:tubulin binding"/>
    <property type="evidence" value="ECO:0007669"/>
    <property type="project" value="TreeGrafter"/>
</dbReference>